<dbReference type="EMBL" id="JBHSDS010000003">
    <property type="protein sequence ID" value="MFC4357737.1"/>
    <property type="molecule type" value="Genomic_DNA"/>
</dbReference>
<feature type="transmembrane region" description="Helical" evidence="1">
    <location>
        <begin position="131"/>
        <end position="149"/>
    </location>
</feature>
<feature type="transmembrane region" description="Helical" evidence="1">
    <location>
        <begin position="169"/>
        <end position="188"/>
    </location>
</feature>
<feature type="transmembrane region" description="Helical" evidence="1">
    <location>
        <begin position="73"/>
        <end position="94"/>
    </location>
</feature>
<comment type="caution">
    <text evidence="2">The sequence shown here is derived from an EMBL/GenBank/DDBJ whole genome shotgun (WGS) entry which is preliminary data.</text>
</comment>
<dbReference type="AlphaFoldDB" id="A0ABD5PA21"/>
<evidence type="ECO:0000313" key="2">
    <source>
        <dbReference type="EMBL" id="MFC4357737.1"/>
    </source>
</evidence>
<evidence type="ECO:0000256" key="1">
    <source>
        <dbReference type="SAM" id="Phobius"/>
    </source>
</evidence>
<evidence type="ECO:0000313" key="3">
    <source>
        <dbReference type="Proteomes" id="UP001595921"/>
    </source>
</evidence>
<feature type="transmembrane region" description="Helical" evidence="1">
    <location>
        <begin position="244"/>
        <end position="267"/>
    </location>
</feature>
<keyword evidence="3" id="KW-1185">Reference proteome</keyword>
<sequence length="374" mass="40712">MTVAVELGSRPVNVWWQSNLLFQQGDPFNIVTRSTRVADTGDIYTVDPPLRYVPLAVVHALTPGLSNSVSTHLYTTIVSYVVLPATVAAFFYAVGGLRSAVFTLLGFMSWRAVGVGRIGYHTGWWHYDHTLPFVFLALLAAHEALVWDTKSGSYALAAATGLVIGVSGLNQYIMGALTALIVVIACLWKRRHIELAICGTVGSAVGSIFLFAPPKTFSFVAEKATGTRLGVGAEWSLETIGGGFLSLFTTAGYLFPFVLILLVIGTMWHLDSDVSRSTILTASLLVLAPFWLITTVVVPLRWLSMLAQYILQYLLLGCVMIALSETLSGVSNRYWHRTNQLLFERKDRTTGGIWTVLIAALTVALITVVPVTTP</sequence>
<feature type="transmembrane region" description="Helical" evidence="1">
    <location>
        <begin position="279"/>
        <end position="298"/>
    </location>
</feature>
<feature type="transmembrane region" description="Helical" evidence="1">
    <location>
        <begin position="195"/>
        <end position="212"/>
    </location>
</feature>
<keyword evidence="1" id="KW-0812">Transmembrane</keyword>
<protein>
    <recommendedName>
        <fullName evidence="4">Glycosyltransferase RgtA/B/C/D-like domain-containing protein</fullName>
    </recommendedName>
</protein>
<reference evidence="2 3" key="1">
    <citation type="journal article" date="2019" name="Int. J. Syst. Evol. Microbiol.">
        <title>The Global Catalogue of Microorganisms (GCM) 10K type strain sequencing project: providing services to taxonomists for standard genome sequencing and annotation.</title>
        <authorList>
            <consortium name="The Broad Institute Genomics Platform"/>
            <consortium name="The Broad Institute Genome Sequencing Center for Infectious Disease"/>
            <person name="Wu L."/>
            <person name="Ma J."/>
        </authorList>
    </citation>
    <scope>NUCLEOTIDE SEQUENCE [LARGE SCALE GENOMIC DNA]</scope>
    <source>
        <strain evidence="2 3">CGMCC 1.12553</strain>
    </source>
</reference>
<name>A0ABD5PA21_9EURY</name>
<feature type="transmembrane region" description="Helical" evidence="1">
    <location>
        <begin position="351"/>
        <end position="371"/>
    </location>
</feature>
<keyword evidence="1" id="KW-0472">Membrane</keyword>
<accession>A0ABD5PA21</accession>
<evidence type="ECO:0008006" key="4">
    <source>
        <dbReference type="Google" id="ProtNLM"/>
    </source>
</evidence>
<organism evidence="2 3">
    <name type="scientific">Halobium salinum</name>
    <dbReference type="NCBI Taxonomy" id="1364940"/>
    <lineage>
        <taxon>Archaea</taxon>
        <taxon>Methanobacteriati</taxon>
        <taxon>Methanobacteriota</taxon>
        <taxon>Stenosarchaea group</taxon>
        <taxon>Halobacteria</taxon>
        <taxon>Halobacteriales</taxon>
        <taxon>Haloferacaceae</taxon>
        <taxon>Halobium</taxon>
    </lineage>
</organism>
<feature type="transmembrane region" description="Helical" evidence="1">
    <location>
        <begin position="310"/>
        <end position="330"/>
    </location>
</feature>
<proteinExistence type="predicted"/>
<keyword evidence="1" id="KW-1133">Transmembrane helix</keyword>
<dbReference type="RefSeq" id="WP_267621952.1">
    <property type="nucleotide sequence ID" value="NZ_JAODIW010000006.1"/>
</dbReference>
<dbReference type="Proteomes" id="UP001595921">
    <property type="component" value="Unassembled WGS sequence"/>
</dbReference>
<gene>
    <name evidence="2" type="ORF">ACFO0N_07220</name>
</gene>